<evidence type="ECO:0000313" key="8">
    <source>
        <dbReference type="EMBL" id="KAK6743915.1"/>
    </source>
</evidence>
<keyword evidence="9" id="KW-1185">Reference proteome</keyword>
<dbReference type="InterPro" id="IPR018502">
    <property type="entry name" value="Annexin_repeat"/>
</dbReference>
<dbReference type="SMART" id="SM00335">
    <property type="entry name" value="ANX"/>
    <property type="match status" value="4"/>
</dbReference>
<gene>
    <name evidence="8" type="primary">Necator_chrIII.g11685</name>
    <name evidence="8" type="ORF">RB195_010920</name>
</gene>
<evidence type="ECO:0000256" key="1">
    <source>
        <dbReference type="ARBA" id="ARBA00005655"/>
    </source>
</evidence>
<comment type="similarity">
    <text evidence="2 5">Belongs to the annexin family.</text>
</comment>
<evidence type="ECO:0000256" key="5">
    <source>
        <dbReference type="RuleBase" id="RU003540"/>
    </source>
</evidence>
<dbReference type="PROSITE" id="PS00223">
    <property type="entry name" value="ANNEXIN_1"/>
    <property type="match status" value="2"/>
</dbReference>
<evidence type="ECO:0000256" key="6">
    <source>
        <dbReference type="SAM" id="Coils"/>
    </source>
</evidence>
<name>A0ABR1D0D3_NECAM</name>
<dbReference type="InterPro" id="IPR004882">
    <property type="entry name" value="Luc7-rel"/>
</dbReference>
<accession>A0ABR1D0D3</accession>
<reference evidence="8 9" key="1">
    <citation type="submission" date="2023-08" db="EMBL/GenBank/DDBJ databases">
        <title>A Necator americanus chromosomal reference genome.</title>
        <authorList>
            <person name="Ilik V."/>
            <person name="Petrzelkova K.J."/>
            <person name="Pardy F."/>
            <person name="Fuh T."/>
            <person name="Niatou-Singa F.S."/>
            <person name="Gouil Q."/>
            <person name="Baker L."/>
            <person name="Ritchie M.E."/>
            <person name="Jex A.R."/>
            <person name="Gazzola D."/>
            <person name="Li H."/>
            <person name="Toshio Fujiwara R."/>
            <person name="Zhan B."/>
            <person name="Aroian R.V."/>
            <person name="Pafco B."/>
            <person name="Schwarz E.M."/>
        </authorList>
    </citation>
    <scope>NUCLEOTIDE SEQUENCE [LARGE SCALE GENOMIC DNA]</scope>
    <source>
        <strain evidence="8 9">Aroian</strain>
        <tissue evidence="8">Whole animal</tissue>
    </source>
</reference>
<dbReference type="PROSITE" id="PS51897">
    <property type="entry name" value="ANNEXIN_2"/>
    <property type="match status" value="4"/>
</dbReference>
<dbReference type="EMBL" id="JAVFWL010000003">
    <property type="protein sequence ID" value="KAK6743915.1"/>
    <property type="molecule type" value="Genomic_DNA"/>
</dbReference>
<protein>
    <recommendedName>
        <fullName evidence="5">Annexin</fullName>
    </recommendedName>
</protein>
<dbReference type="PANTHER" id="PTHR10502">
    <property type="entry name" value="ANNEXIN"/>
    <property type="match status" value="1"/>
</dbReference>
<comment type="similarity">
    <text evidence="1">Belongs to the Luc7 family.</text>
</comment>
<dbReference type="PANTHER" id="PTHR10502:SF97">
    <property type="entry name" value="ANNEXIN"/>
    <property type="match status" value="1"/>
</dbReference>
<evidence type="ECO:0000313" key="9">
    <source>
        <dbReference type="Proteomes" id="UP001303046"/>
    </source>
</evidence>
<feature type="region of interest" description="Disordered" evidence="7">
    <location>
        <begin position="253"/>
        <end position="325"/>
    </location>
</feature>
<dbReference type="Pfam" id="PF00191">
    <property type="entry name" value="Annexin"/>
    <property type="match status" value="4"/>
</dbReference>
<dbReference type="Proteomes" id="UP001303046">
    <property type="component" value="Unassembled WGS sequence"/>
</dbReference>
<keyword evidence="5" id="KW-0111">Calcium/phospholipid-binding</keyword>
<dbReference type="Gene3D" id="1.10.220.10">
    <property type="entry name" value="Annexin"/>
    <property type="match status" value="4"/>
</dbReference>
<keyword evidence="3 5" id="KW-0677">Repeat</keyword>
<comment type="caution">
    <text evidence="8">The sequence shown here is derived from an EMBL/GenBank/DDBJ whole genome shotgun (WGS) entry which is preliminary data.</text>
</comment>
<comment type="domain">
    <text evidence="5">A pair of annexin repeats may form one binding site for calcium and phospholipid.</text>
</comment>
<keyword evidence="4 5" id="KW-0041">Annexin</keyword>
<keyword evidence="6" id="KW-0175">Coiled coil</keyword>
<dbReference type="InterPro" id="IPR018252">
    <property type="entry name" value="Annexin_repeat_CS"/>
</dbReference>
<evidence type="ECO:0000256" key="7">
    <source>
        <dbReference type="SAM" id="MobiDB-lite"/>
    </source>
</evidence>
<feature type="compositionally biased region" description="Basic and acidic residues" evidence="7">
    <location>
        <begin position="253"/>
        <end position="295"/>
    </location>
</feature>
<proteinExistence type="inferred from homology"/>
<organism evidence="8 9">
    <name type="scientific">Necator americanus</name>
    <name type="common">Human hookworm</name>
    <dbReference type="NCBI Taxonomy" id="51031"/>
    <lineage>
        <taxon>Eukaryota</taxon>
        <taxon>Metazoa</taxon>
        <taxon>Ecdysozoa</taxon>
        <taxon>Nematoda</taxon>
        <taxon>Chromadorea</taxon>
        <taxon>Rhabditida</taxon>
        <taxon>Rhabditina</taxon>
        <taxon>Rhabditomorpha</taxon>
        <taxon>Strongyloidea</taxon>
        <taxon>Ancylostomatidae</taxon>
        <taxon>Bunostominae</taxon>
        <taxon>Necator</taxon>
    </lineage>
</organism>
<sequence>MTDYMAQMLNELMGPQRNSLPGEGGAIDFDHPDVCRDFLVGFCLAEAFRNTKNDLGFCPYPIHDEALKKRYQESHRFGRLGYEEKYLERLNRMHNEVRRKIEKNEARLVHTRADTHVSCEVYDKKKAELIEKREMIGRRIEGLMEEAEIEGQQGNVAAAQTAVQKADELTKEREDLKKQEEELELERQRAITMEDQLTAGNKQMQVCQVCGCFMLTNDAQSRIDDHLSGKLHIAYTRIKEQIDLMMKAKEEKRVQLEKERGRDKDDRKREDRDKDREKDRDRKEREGRRDRSRDRRSSRRSRSRDRDGRDRRDERRSDRDRRDRSRSRDRKNRYFAIVPLLLLRVIMLVFRFRANIARIHSDDSSDADSFTTISFDFGISLSSLCLSRVDGLRPAENAKELVLVFPFCSFFSNRGSVVCCVLINTSHIAKEYVETTREQTILCEQINTMVVLIKGLNQEFSADLDVVFPSVVDRTREMNSPYATIVDNPDFHPALYAEKIDRALRAGDKDTIVKVLTSISNHQRQLLREPYKIKYGKDIISALDKKFSGDLERTIFALMDTPLDYDLKQLKQAMKGLGTDEAVLIEILCSRTTDQMAAIRIAYEREYKIPLEKEVASETSGEFKDLLVALITGSRDGSRNTNDQEAKDDAVRLYADGKSKLVGKDAASHFLKILATQNQYQLRKVFAAFAELSGSSIEKAIEKEFSGDLQRSYLTIVRAASDKQKFFAMQLYNSMKGLGTRDNDLIRVLVTRSEVDLELIKQEFQALYNKPLDEMIKGDTSGQYRDALLAIVEGNRM</sequence>
<dbReference type="InterPro" id="IPR001464">
    <property type="entry name" value="Annexin"/>
</dbReference>
<keyword evidence="5" id="KW-0106">Calcium</keyword>
<dbReference type="PRINTS" id="PR00196">
    <property type="entry name" value="ANNEXIN"/>
</dbReference>
<dbReference type="Pfam" id="PF03194">
    <property type="entry name" value="LUC7"/>
    <property type="match status" value="1"/>
</dbReference>
<evidence type="ECO:0000256" key="3">
    <source>
        <dbReference type="ARBA" id="ARBA00022737"/>
    </source>
</evidence>
<dbReference type="SUPFAM" id="SSF47874">
    <property type="entry name" value="Annexin"/>
    <property type="match status" value="1"/>
</dbReference>
<evidence type="ECO:0000256" key="2">
    <source>
        <dbReference type="ARBA" id="ARBA00007831"/>
    </source>
</evidence>
<feature type="compositionally biased region" description="Basic and acidic residues" evidence="7">
    <location>
        <begin position="304"/>
        <end position="323"/>
    </location>
</feature>
<feature type="coiled-coil region" evidence="6">
    <location>
        <begin position="87"/>
        <end position="196"/>
    </location>
</feature>
<evidence type="ECO:0000256" key="4">
    <source>
        <dbReference type="ARBA" id="ARBA00023216"/>
    </source>
</evidence>
<dbReference type="InterPro" id="IPR037104">
    <property type="entry name" value="Annexin_sf"/>
</dbReference>